<dbReference type="InterPro" id="IPR036388">
    <property type="entry name" value="WH-like_DNA-bd_sf"/>
</dbReference>
<comment type="caution">
    <text evidence="5">The sequence shown here is derived from an EMBL/GenBank/DDBJ whole genome shotgun (WGS) entry which is preliminary data.</text>
</comment>
<keyword evidence="1" id="KW-0805">Transcription regulation</keyword>
<protein>
    <recommendedName>
        <fullName evidence="4">HTH arsR-type domain-containing protein</fullName>
    </recommendedName>
</protein>
<dbReference type="PANTHER" id="PTHR33154:SF15">
    <property type="entry name" value="REGULATORY PROTEIN ARSR"/>
    <property type="match status" value="1"/>
</dbReference>
<sequence>MPLSGLSYHNDSYIVYRRLTKPLESRVPQNDHLAALAKALAHPARLRILRLLLATPGCIGGDIVDAVGLAQSTVSEHLRILKAAGIISGEIDGPRVCYALNPDALAPLAEFIASLTPPPGDACCVPTRKETT</sequence>
<dbReference type="PRINTS" id="PR00778">
    <property type="entry name" value="HTHARSR"/>
</dbReference>
<dbReference type="InterPro" id="IPR051081">
    <property type="entry name" value="HTH_MetalResp_TranReg"/>
</dbReference>
<evidence type="ECO:0000256" key="3">
    <source>
        <dbReference type="ARBA" id="ARBA00023163"/>
    </source>
</evidence>
<dbReference type="CDD" id="cd00090">
    <property type="entry name" value="HTH_ARSR"/>
    <property type="match status" value="1"/>
</dbReference>
<evidence type="ECO:0000256" key="2">
    <source>
        <dbReference type="ARBA" id="ARBA00023125"/>
    </source>
</evidence>
<dbReference type="PROSITE" id="PS50987">
    <property type="entry name" value="HTH_ARSR_2"/>
    <property type="match status" value="1"/>
</dbReference>
<dbReference type="NCBIfam" id="NF033788">
    <property type="entry name" value="HTH_metalloreg"/>
    <property type="match status" value="1"/>
</dbReference>
<dbReference type="SMART" id="SM00418">
    <property type="entry name" value="HTH_ARSR"/>
    <property type="match status" value="1"/>
</dbReference>
<evidence type="ECO:0000313" key="5">
    <source>
        <dbReference type="EMBL" id="GHC39127.1"/>
    </source>
</evidence>
<dbReference type="EMBL" id="BMYI01000027">
    <property type="protein sequence ID" value="GHC39127.1"/>
    <property type="molecule type" value="Genomic_DNA"/>
</dbReference>
<dbReference type="InterPro" id="IPR011991">
    <property type="entry name" value="ArsR-like_HTH"/>
</dbReference>
<dbReference type="Gene3D" id="1.10.10.10">
    <property type="entry name" value="Winged helix-like DNA-binding domain superfamily/Winged helix DNA-binding domain"/>
    <property type="match status" value="1"/>
</dbReference>
<dbReference type="Pfam" id="PF01022">
    <property type="entry name" value="HTH_5"/>
    <property type="match status" value="1"/>
</dbReference>
<evidence type="ECO:0000256" key="1">
    <source>
        <dbReference type="ARBA" id="ARBA00023015"/>
    </source>
</evidence>
<name>A0ABQ3FTZ9_9RHOB</name>
<keyword evidence="6" id="KW-1185">Reference proteome</keyword>
<dbReference type="Proteomes" id="UP000658305">
    <property type="component" value="Unassembled WGS sequence"/>
</dbReference>
<evidence type="ECO:0000259" key="4">
    <source>
        <dbReference type="PROSITE" id="PS50987"/>
    </source>
</evidence>
<dbReference type="InterPro" id="IPR036390">
    <property type="entry name" value="WH_DNA-bd_sf"/>
</dbReference>
<keyword evidence="3" id="KW-0804">Transcription</keyword>
<feature type="domain" description="HTH arsR-type" evidence="4">
    <location>
        <begin position="23"/>
        <end position="120"/>
    </location>
</feature>
<gene>
    <name evidence="5" type="ORF">GCM10007291_45990</name>
</gene>
<dbReference type="PANTHER" id="PTHR33154">
    <property type="entry name" value="TRANSCRIPTIONAL REGULATOR, ARSR FAMILY"/>
    <property type="match status" value="1"/>
</dbReference>
<evidence type="ECO:0000313" key="6">
    <source>
        <dbReference type="Proteomes" id="UP000658305"/>
    </source>
</evidence>
<reference evidence="6" key="1">
    <citation type="journal article" date="2019" name="Int. J. Syst. Evol. Microbiol.">
        <title>The Global Catalogue of Microorganisms (GCM) 10K type strain sequencing project: providing services to taxonomists for standard genome sequencing and annotation.</title>
        <authorList>
            <consortium name="The Broad Institute Genomics Platform"/>
            <consortium name="The Broad Institute Genome Sequencing Center for Infectious Disease"/>
            <person name="Wu L."/>
            <person name="Ma J."/>
        </authorList>
    </citation>
    <scope>NUCLEOTIDE SEQUENCE [LARGE SCALE GENOMIC DNA]</scope>
    <source>
        <strain evidence="6">KCTC 23298</strain>
    </source>
</reference>
<dbReference type="InterPro" id="IPR001845">
    <property type="entry name" value="HTH_ArsR_DNA-bd_dom"/>
</dbReference>
<organism evidence="5 6">
    <name type="scientific">Gemmobacter nanjingensis</name>
    <dbReference type="NCBI Taxonomy" id="488454"/>
    <lineage>
        <taxon>Bacteria</taxon>
        <taxon>Pseudomonadati</taxon>
        <taxon>Pseudomonadota</taxon>
        <taxon>Alphaproteobacteria</taxon>
        <taxon>Rhodobacterales</taxon>
        <taxon>Paracoccaceae</taxon>
        <taxon>Gemmobacter</taxon>
    </lineage>
</organism>
<dbReference type="SUPFAM" id="SSF46785">
    <property type="entry name" value="Winged helix' DNA-binding domain"/>
    <property type="match status" value="1"/>
</dbReference>
<proteinExistence type="predicted"/>
<accession>A0ABQ3FTZ9</accession>
<keyword evidence="2" id="KW-0238">DNA-binding</keyword>